<dbReference type="SUPFAM" id="SSF51735">
    <property type="entry name" value="NAD(P)-binding Rossmann-fold domains"/>
    <property type="match status" value="1"/>
</dbReference>
<dbReference type="PRINTS" id="PR00081">
    <property type="entry name" value="GDHRDH"/>
</dbReference>
<dbReference type="Proteomes" id="UP001431634">
    <property type="component" value="Unassembled WGS sequence"/>
</dbReference>
<dbReference type="InterPro" id="IPR020904">
    <property type="entry name" value="Sc_DH/Rdtase_CS"/>
</dbReference>
<keyword evidence="4" id="KW-1185">Reference proteome</keyword>
<dbReference type="PANTHER" id="PTHR42760">
    <property type="entry name" value="SHORT-CHAIN DEHYDROGENASES/REDUCTASES FAMILY MEMBER"/>
    <property type="match status" value="1"/>
</dbReference>
<proteinExistence type="inferred from homology"/>
<evidence type="ECO:0000313" key="3">
    <source>
        <dbReference type="EMBL" id="MDI2090841.1"/>
    </source>
</evidence>
<comment type="caution">
    <text evidence="3">The sequence shown here is derived from an EMBL/GenBank/DDBJ whole genome shotgun (WGS) entry which is preliminary data.</text>
</comment>
<dbReference type="InterPro" id="IPR036291">
    <property type="entry name" value="NAD(P)-bd_dom_sf"/>
</dbReference>
<evidence type="ECO:0000256" key="1">
    <source>
        <dbReference type="ARBA" id="ARBA00006484"/>
    </source>
</evidence>
<dbReference type="NCBIfam" id="NF005559">
    <property type="entry name" value="PRK07231.1"/>
    <property type="match status" value="1"/>
</dbReference>
<dbReference type="Pfam" id="PF13561">
    <property type="entry name" value="adh_short_C2"/>
    <property type="match status" value="1"/>
</dbReference>
<dbReference type="PRINTS" id="PR00080">
    <property type="entry name" value="SDRFAMILY"/>
</dbReference>
<dbReference type="RefSeq" id="WP_281447960.1">
    <property type="nucleotide sequence ID" value="NZ_JASBAO010000001.1"/>
</dbReference>
<dbReference type="Gene3D" id="3.40.50.720">
    <property type="entry name" value="NAD(P)-binding Rossmann-like Domain"/>
    <property type="match status" value="1"/>
</dbReference>
<sequence length="254" mass="27016">MELFSLAGQNAFVTGAGSGIGQRIAINLAKAGANVGCFDLPNSKGLADTITEIEKIGRKAIALTGDVTNPDDINKAVQTTDQKLGDLSLAVNAAGIANANPAEEMDLEQWQRLYDINVKGVFLSCQAEARIMLKNGKGAIVNIASMSGVIVNRGLMQAHYNSAKAAVIHMTKSMAMEWAEKGVRVNAISPGYTATPMNTRPEMVNQMKQFVSETPMQRIADPDEMAGPTIFLLSEAASFCTGVNLLVDGGFCCW</sequence>
<keyword evidence="2" id="KW-0560">Oxidoreductase</keyword>
<dbReference type="NCBIfam" id="NF004774">
    <property type="entry name" value="PRK06114.1"/>
    <property type="match status" value="1"/>
</dbReference>
<protein>
    <submittedName>
        <fullName evidence="3">SDR family oxidoreductase</fullName>
    </submittedName>
</protein>
<accession>A0ABT6Q177</accession>
<evidence type="ECO:0000313" key="4">
    <source>
        <dbReference type="Proteomes" id="UP001431634"/>
    </source>
</evidence>
<evidence type="ECO:0000256" key="2">
    <source>
        <dbReference type="ARBA" id="ARBA00023002"/>
    </source>
</evidence>
<reference evidence="3" key="1">
    <citation type="submission" date="2023-05" db="EMBL/GenBank/DDBJ databases">
        <title>Whole genome sequence of Commensalibacter sp.</title>
        <authorList>
            <person name="Charoenyingcharoen P."/>
            <person name="Yukphan P."/>
        </authorList>
    </citation>
    <scope>NUCLEOTIDE SEQUENCE</scope>
    <source>
        <strain evidence="3">TBRC 16381</strain>
    </source>
</reference>
<name>A0ABT6Q177_9PROT</name>
<organism evidence="3 4">
    <name type="scientific">Commensalibacter oyaizuii</name>
    <dbReference type="NCBI Taxonomy" id="3043873"/>
    <lineage>
        <taxon>Bacteria</taxon>
        <taxon>Pseudomonadati</taxon>
        <taxon>Pseudomonadota</taxon>
        <taxon>Alphaproteobacteria</taxon>
        <taxon>Acetobacterales</taxon>
        <taxon>Acetobacteraceae</taxon>
    </lineage>
</organism>
<dbReference type="PROSITE" id="PS00061">
    <property type="entry name" value="ADH_SHORT"/>
    <property type="match status" value="1"/>
</dbReference>
<gene>
    <name evidence="3" type="ORF">QJV27_05540</name>
</gene>
<dbReference type="EMBL" id="JASBAO010000001">
    <property type="protein sequence ID" value="MDI2090841.1"/>
    <property type="molecule type" value="Genomic_DNA"/>
</dbReference>
<dbReference type="PANTHER" id="PTHR42760:SF115">
    <property type="entry name" value="3-OXOACYL-[ACYL-CARRIER-PROTEIN] REDUCTASE FABG"/>
    <property type="match status" value="1"/>
</dbReference>
<comment type="similarity">
    <text evidence="1">Belongs to the short-chain dehydrogenases/reductases (SDR) family.</text>
</comment>
<dbReference type="InterPro" id="IPR002347">
    <property type="entry name" value="SDR_fam"/>
</dbReference>